<dbReference type="PANTHER" id="PTHR38248:SF2">
    <property type="entry name" value="FUNK1 11"/>
    <property type="match status" value="1"/>
</dbReference>
<evidence type="ECO:0000313" key="2">
    <source>
        <dbReference type="Proteomes" id="UP001140502"/>
    </source>
</evidence>
<gene>
    <name evidence="1" type="ORF">N0V84_010943</name>
</gene>
<dbReference type="OrthoDB" id="5584477at2759"/>
<name>A0A9W8TEJ5_9HYPO</name>
<evidence type="ECO:0000313" key="1">
    <source>
        <dbReference type="EMBL" id="KAJ4310487.1"/>
    </source>
</evidence>
<organism evidence="1 2">
    <name type="scientific">Fusarium piperis</name>
    <dbReference type="NCBI Taxonomy" id="1435070"/>
    <lineage>
        <taxon>Eukaryota</taxon>
        <taxon>Fungi</taxon>
        <taxon>Dikarya</taxon>
        <taxon>Ascomycota</taxon>
        <taxon>Pezizomycotina</taxon>
        <taxon>Sordariomycetes</taxon>
        <taxon>Hypocreomycetidae</taxon>
        <taxon>Hypocreales</taxon>
        <taxon>Nectriaceae</taxon>
        <taxon>Fusarium</taxon>
        <taxon>Fusarium solani species complex</taxon>
    </lineage>
</organism>
<dbReference type="EMBL" id="JAPEUR010000375">
    <property type="protein sequence ID" value="KAJ4310487.1"/>
    <property type="molecule type" value="Genomic_DNA"/>
</dbReference>
<dbReference type="PANTHER" id="PTHR38248">
    <property type="entry name" value="FUNK1 6"/>
    <property type="match status" value="1"/>
</dbReference>
<protein>
    <recommendedName>
        <fullName evidence="3">Fungal-type protein kinase domain-containing protein</fullName>
    </recommendedName>
</protein>
<keyword evidence="2" id="KW-1185">Reference proteome</keyword>
<comment type="caution">
    <text evidence="1">The sequence shown here is derived from an EMBL/GenBank/DDBJ whole genome shotgun (WGS) entry which is preliminary data.</text>
</comment>
<accession>A0A9W8TEJ5</accession>
<evidence type="ECO:0008006" key="3">
    <source>
        <dbReference type="Google" id="ProtNLM"/>
    </source>
</evidence>
<proteinExistence type="predicted"/>
<reference evidence="1" key="1">
    <citation type="submission" date="2022-10" db="EMBL/GenBank/DDBJ databases">
        <title>Tapping the CABI collections for fungal endophytes: first genome assemblies for Collariella, Neodidymelliopsis, Ascochyta clinopodiicola, Didymella pomorum, Didymosphaeria variabile, Neocosmospora piperis and Neocucurbitaria cava.</title>
        <authorList>
            <person name="Hill R."/>
        </authorList>
    </citation>
    <scope>NUCLEOTIDE SEQUENCE</scope>
    <source>
        <strain evidence="1">IMI 366586</strain>
    </source>
</reference>
<dbReference type="Proteomes" id="UP001140502">
    <property type="component" value="Unassembled WGS sequence"/>
</dbReference>
<sequence>MEQSKIIADNPIGQGLDTFRGSFNSICSSRGARISCIEQLGQEDLRNLTLPLLIALQSHTASGLLHATTGSGALRSDILRLIAAVASDFFDFDRLKPLLKAALADHLDDTLVWNRVYDAVTESTPPPRPAASSLQQTPWLRNTSSFANSSEHRKYVDDVLKEELGPMYVGLCNFYDTYFGGVADLQMASQTFFNQCQEDSDPLFEDGWKGWPKDANQDDVLSWFADFSEKLAVFADGFKSIPAHRPRRRPLAKPHQPIDGSVAKRKMDVGFVDDPQAGKDSRCQWSQILVPGELKSNPSADKASEAWLDLGRLYSLWVSYEGLGV</sequence>
<dbReference type="AlphaFoldDB" id="A0A9W8TEJ5"/>